<reference evidence="1" key="1">
    <citation type="journal article" date="2021" name="Proc. Natl. Acad. Sci. U.S.A.">
        <title>A Catalog of Tens of Thousands of Viruses from Human Metagenomes Reveals Hidden Associations with Chronic Diseases.</title>
        <authorList>
            <person name="Tisza M.J."/>
            <person name="Buck C.B."/>
        </authorList>
    </citation>
    <scope>NUCLEOTIDE SEQUENCE</scope>
    <source>
        <strain evidence="1">Ct1Uu26</strain>
    </source>
</reference>
<organism evidence="1">
    <name type="scientific">virus sp. ct1Uu26</name>
    <dbReference type="NCBI Taxonomy" id="2826789"/>
    <lineage>
        <taxon>Viruses</taxon>
    </lineage>
</organism>
<evidence type="ECO:0000313" key="1">
    <source>
        <dbReference type="EMBL" id="DAE27541.1"/>
    </source>
</evidence>
<name>A0A8S5R915_9VIRU</name>
<dbReference type="EMBL" id="BK015840">
    <property type="protein sequence ID" value="DAE27541.1"/>
    <property type="molecule type" value="Genomic_DNA"/>
</dbReference>
<proteinExistence type="predicted"/>
<sequence length="92" mass="10340">MKKSELLQLLRNHSGHTFNLRPAEEVKAMNKKELKAYINEHGGFSRGKVTAVENSSKPEGIPEGAIYLEAEISDESENHNGYVIELEAWNKS</sequence>
<accession>A0A8S5R915</accession>
<protein>
    <submittedName>
        <fullName evidence="1">Uncharacterized protein</fullName>
    </submittedName>
</protein>